<protein>
    <recommendedName>
        <fullName evidence="6">Fibronectin type III-like domain-containing protein</fullName>
    </recommendedName>
</protein>
<sequence length="797" mass="86036">MAVLLFLFLVVFTKYTVSSFHPASSVSCSGTPQSSLPFCDSTLTPSERATDLVSRLSKDELVSQANARAGPIDRLGIKDYNWRSNCLHGWALSGGKWPEGISWTNFPMPLGLGASFNPSLVNKVAQVTSDEGRALHNIMLSQFDGSSTEAAGLNCFSPMINIFRDPRWGRGKETFSEDPYHISLMGVAYTKGLQEGEDPKYVKIAACAKHYAVHCGPGDIRNRFTANVSLHDLYDTFLPAFKSQAMAANVLQIMTALSGTRTVLNEDGAPDSANKYLIQTILREEFGMANVSVISDNGAVAQVDTVHHFVSNLTEAAAVCMNAGTDLDLYSVAYAQYLSKAIDNGTVSLDTVRAAVWRSFYLRILVGDFDPYESVTYQQIDASHLDTPANQKVNLESVRESIVLLKNVQDALPLDPSKNKKIAVIGPLANDTDDLLGNYVGIPSKIISVLNGLETYNSKHFNGSIEFEYAAGCMSVPCPNVTGFDEAVSLTDWADTVIAVMGLDDTLEGEGHDRKPTSCSEDYNPIDVLDLPGCQSHLIKRLSASKKNIILVLMNGGPLTIPDLYLSDSIVGILETFYGGSLAGTGIAEVLFGSYNPAGRMPVTTLLTSSDLRDSVDYRMSPSPGRTYRYFSGKTLFPFGYGLSYTQFEYSHLKLKSDTIKPCDGLSASVVVTNTGSRDGDEVVQAYLIPPQIKGITVPLQELVNFSRIHIKSGSEVSPTLAVSSYMLSLVDNNGDRYIYPGAYQLSVGGSSPGESVAIKTSENIVGSFTISGTKPVSVNDCGSGAPKCMACDKDSQ</sequence>
<gene>
    <name evidence="7" type="primary">105316759</name>
</gene>
<dbReference type="eggNOG" id="ENOG502QQ55">
    <property type="taxonomic scope" value="Eukaryota"/>
</dbReference>
<keyword evidence="4" id="KW-0326">Glycosidase</keyword>
<organism evidence="7">
    <name type="scientific">Amphimedon queenslandica</name>
    <name type="common">Sponge</name>
    <dbReference type="NCBI Taxonomy" id="400682"/>
    <lineage>
        <taxon>Eukaryota</taxon>
        <taxon>Metazoa</taxon>
        <taxon>Porifera</taxon>
        <taxon>Demospongiae</taxon>
        <taxon>Heteroscleromorpha</taxon>
        <taxon>Haplosclerida</taxon>
        <taxon>Niphatidae</taxon>
        <taxon>Amphimedon</taxon>
    </lineage>
</organism>
<evidence type="ECO:0000256" key="2">
    <source>
        <dbReference type="ARBA" id="ARBA00022729"/>
    </source>
</evidence>
<dbReference type="GO" id="GO:0045493">
    <property type="term" value="P:xylan catabolic process"/>
    <property type="evidence" value="ECO:0007669"/>
    <property type="project" value="InterPro"/>
</dbReference>
<evidence type="ECO:0000259" key="6">
    <source>
        <dbReference type="SMART" id="SM01217"/>
    </source>
</evidence>
<dbReference type="Pfam" id="PF00933">
    <property type="entry name" value="Glyco_hydro_3"/>
    <property type="match status" value="1"/>
</dbReference>
<keyword evidence="8" id="KW-1185">Reference proteome</keyword>
<reference evidence="7" key="2">
    <citation type="submission" date="2017-05" db="UniProtKB">
        <authorList>
            <consortium name="EnsemblMetazoa"/>
        </authorList>
    </citation>
    <scope>IDENTIFICATION</scope>
</reference>
<evidence type="ECO:0000256" key="3">
    <source>
        <dbReference type="ARBA" id="ARBA00022801"/>
    </source>
</evidence>
<dbReference type="SUPFAM" id="SSF52279">
    <property type="entry name" value="Beta-D-glucan exohydrolase, C-terminal domain"/>
    <property type="match status" value="1"/>
</dbReference>
<dbReference type="InterPro" id="IPR013783">
    <property type="entry name" value="Ig-like_fold"/>
</dbReference>
<dbReference type="Pfam" id="PF01915">
    <property type="entry name" value="Glyco_hydro_3_C"/>
    <property type="match status" value="1"/>
</dbReference>
<dbReference type="KEGG" id="aqu:105316759"/>
<reference evidence="8" key="1">
    <citation type="journal article" date="2010" name="Nature">
        <title>The Amphimedon queenslandica genome and the evolution of animal complexity.</title>
        <authorList>
            <person name="Srivastava M."/>
            <person name="Simakov O."/>
            <person name="Chapman J."/>
            <person name="Fahey B."/>
            <person name="Gauthier M.E."/>
            <person name="Mitros T."/>
            <person name="Richards G.S."/>
            <person name="Conaco C."/>
            <person name="Dacre M."/>
            <person name="Hellsten U."/>
            <person name="Larroux C."/>
            <person name="Putnam N.H."/>
            <person name="Stanke M."/>
            <person name="Adamska M."/>
            <person name="Darling A."/>
            <person name="Degnan S.M."/>
            <person name="Oakley T.H."/>
            <person name="Plachetzki D.C."/>
            <person name="Zhai Y."/>
            <person name="Adamski M."/>
            <person name="Calcino A."/>
            <person name="Cummins S.F."/>
            <person name="Goodstein D.M."/>
            <person name="Harris C."/>
            <person name="Jackson D.J."/>
            <person name="Leys S.P."/>
            <person name="Shu S."/>
            <person name="Woodcroft B.J."/>
            <person name="Vervoort M."/>
            <person name="Kosik K.S."/>
            <person name="Manning G."/>
            <person name="Degnan B.M."/>
            <person name="Rokhsar D.S."/>
        </authorList>
    </citation>
    <scope>NUCLEOTIDE SEQUENCE [LARGE SCALE GENOMIC DNA]</scope>
</reference>
<dbReference type="InParanoid" id="A0A1X7VH13"/>
<dbReference type="InterPro" id="IPR026891">
    <property type="entry name" value="Fn3-like"/>
</dbReference>
<dbReference type="Proteomes" id="UP000007879">
    <property type="component" value="Unassembled WGS sequence"/>
</dbReference>
<dbReference type="InterPro" id="IPR036881">
    <property type="entry name" value="Glyco_hydro_3_C_sf"/>
</dbReference>
<dbReference type="Pfam" id="PF14310">
    <property type="entry name" value="Fn3-like"/>
    <property type="match status" value="1"/>
</dbReference>
<comment type="similarity">
    <text evidence="1">Belongs to the glycosyl hydrolase 3 family.</text>
</comment>
<dbReference type="InterPro" id="IPR001764">
    <property type="entry name" value="Glyco_hydro_3_N"/>
</dbReference>
<dbReference type="PANTHER" id="PTHR42721">
    <property type="entry name" value="SUGAR HYDROLASE-RELATED"/>
    <property type="match status" value="1"/>
</dbReference>
<dbReference type="Gene3D" id="2.60.40.10">
    <property type="entry name" value="Immunoglobulins"/>
    <property type="match status" value="1"/>
</dbReference>
<feature type="chain" id="PRO_5010890377" description="Fibronectin type III-like domain-containing protein" evidence="5">
    <location>
        <begin position="20"/>
        <end position="797"/>
    </location>
</feature>
<dbReference type="InterPro" id="IPR002772">
    <property type="entry name" value="Glyco_hydro_3_C"/>
</dbReference>
<dbReference type="GO" id="GO:0009044">
    <property type="term" value="F:xylan 1,4-beta-xylosidase activity"/>
    <property type="evidence" value="ECO:0007669"/>
    <property type="project" value="InterPro"/>
</dbReference>
<evidence type="ECO:0000256" key="1">
    <source>
        <dbReference type="ARBA" id="ARBA00005336"/>
    </source>
</evidence>
<dbReference type="GO" id="GO:0046556">
    <property type="term" value="F:alpha-L-arabinofuranosidase activity"/>
    <property type="evidence" value="ECO:0007669"/>
    <property type="project" value="TreeGrafter"/>
</dbReference>
<dbReference type="OrthoDB" id="47059at2759"/>
<evidence type="ECO:0000256" key="5">
    <source>
        <dbReference type="SAM" id="SignalP"/>
    </source>
</evidence>
<evidence type="ECO:0000256" key="4">
    <source>
        <dbReference type="ARBA" id="ARBA00023295"/>
    </source>
</evidence>
<name>A0A1X7VH13_AMPQE</name>
<dbReference type="SMART" id="SM01217">
    <property type="entry name" value="Fn3_like"/>
    <property type="match status" value="1"/>
</dbReference>
<evidence type="ECO:0000313" key="8">
    <source>
        <dbReference type="Proteomes" id="UP000007879"/>
    </source>
</evidence>
<dbReference type="PANTHER" id="PTHR42721:SF3">
    <property type="entry name" value="BETA-D-XYLOSIDASE 5-RELATED"/>
    <property type="match status" value="1"/>
</dbReference>
<feature type="domain" description="Fibronectin type III-like" evidence="6">
    <location>
        <begin position="682"/>
        <end position="752"/>
    </location>
</feature>
<evidence type="ECO:0000313" key="7">
    <source>
        <dbReference type="EnsemblMetazoa" id="Aqu2.1.39595_001"/>
    </source>
</evidence>
<dbReference type="Gene3D" id="3.20.20.300">
    <property type="entry name" value="Glycoside hydrolase, family 3, N-terminal domain"/>
    <property type="match status" value="1"/>
</dbReference>
<feature type="signal peptide" evidence="5">
    <location>
        <begin position="1"/>
        <end position="19"/>
    </location>
</feature>
<dbReference type="InterPro" id="IPR017853">
    <property type="entry name" value="GH"/>
</dbReference>
<dbReference type="InterPro" id="IPR044993">
    <property type="entry name" value="BXL"/>
</dbReference>
<keyword evidence="3" id="KW-0378">Hydrolase</keyword>
<dbReference type="SUPFAM" id="SSF51445">
    <property type="entry name" value="(Trans)glycosidases"/>
    <property type="match status" value="1"/>
</dbReference>
<dbReference type="InterPro" id="IPR036962">
    <property type="entry name" value="Glyco_hydro_3_N_sf"/>
</dbReference>
<dbReference type="STRING" id="400682.A0A1X7VH13"/>
<keyword evidence="2 5" id="KW-0732">Signal</keyword>
<dbReference type="GO" id="GO:0031222">
    <property type="term" value="P:arabinan catabolic process"/>
    <property type="evidence" value="ECO:0007669"/>
    <property type="project" value="TreeGrafter"/>
</dbReference>
<proteinExistence type="inferred from homology"/>
<dbReference type="EnsemblMetazoa" id="Aqu2.1.39595_001">
    <property type="protein sequence ID" value="Aqu2.1.39595_001"/>
    <property type="gene ID" value="Aqu2.1.39595"/>
</dbReference>
<dbReference type="EnsemblMetazoa" id="XM_011411915.2">
    <property type="protein sequence ID" value="XP_011410217.1"/>
    <property type="gene ID" value="LOC105316759"/>
</dbReference>
<accession>A0A1X7VH13</accession>
<dbReference type="Gene3D" id="3.40.50.1700">
    <property type="entry name" value="Glycoside hydrolase family 3 C-terminal domain"/>
    <property type="match status" value="1"/>
</dbReference>
<dbReference type="AlphaFoldDB" id="A0A1X7VH13"/>